<evidence type="ECO:0000259" key="1">
    <source>
        <dbReference type="Pfam" id="PF18735"/>
    </source>
</evidence>
<gene>
    <name evidence="2" type="ORF">N2K84_08520</name>
</gene>
<organism evidence="2 3">
    <name type="scientific">Gaoshiqia sediminis</name>
    <dbReference type="NCBI Taxonomy" id="2986998"/>
    <lineage>
        <taxon>Bacteria</taxon>
        <taxon>Pseudomonadati</taxon>
        <taxon>Bacteroidota</taxon>
        <taxon>Bacteroidia</taxon>
        <taxon>Marinilabiliales</taxon>
        <taxon>Prolixibacteraceae</taxon>
        <taxon>Gaoshiqia</taxon>
    </lineage>
</organism>
<name>A0AA41Y7W9_9BACT</name>
<proteinExistence type="predicted"/>
<evidence type="ECO:0000313" key="3">
    <source>
        <dbReference type="Proteomes" id="UP001163821"/>
    </source>
</evidence>
<dbReference type="EMBL" id="JAPAAF010000009">
    <property type="protein sequence ID" value="MCW0482767.1"/>
    <property type="molecule type" value="Genomic_DNA"/>
</dbReference>
<dbReference type="Proteomes" id="UP001163821">
    <property type="component" value="Unassembled WGS sequence"/>
</dbReference>
<sequence length="166" mass="19126">MAYQNRFIATDNLIIHLNPLISGITDSALKSNYAGFLSVSAVTVFELAIKDIFIEFAQKKNPVFGGFIEKHFANINGRIRIDELKSQHIKPFGAKYLEKFEKKLRKREKIVFTASRKNVRSDYSNLIICRHKYVHVGSPSLTFEEVLDNYQVGKEVIHSLYEAMQR</sequence>
<feature type="domain" description="RiboL-PSP-HEPN" evidence="1">
    <location>
        <begin position="12"/>
        <end position="164"/>
    </location>
</feature>
<accession>A0AA41Y7W9</accession>
<dbReference type="Pfam" id="PF18735">
    <property type="entry name" value="HEPN_RiboL-PSP"/>
    <property type="match status" value="1"/>
</dbReference>
<reference evidence="2" key="1">
    <citation type="submission" date="2022-10" db="EMBL/GenBank/DDBJ databases">
        <title>Gaoshiqiia sediminis gen. nov., sp. nov., isolated from coastal sediment.</title>
        <authorList>
            <person name="Yu W.X."/>
            <person name="Mu D.S."/>
            <person name="Du J.Z."/>
            <person name="Liang Y.Q."/>
        </authorList>
    </citation>
    <scope>NUCLEOTIDE SEQUENCE</scope>
    <source>
        <strain evidence="2">A06</strain>
    </source>
</reference>
<dbReference type="InterPro" id="IPR041519">
    <property type="entry name" value="HEPN_RiboL-PSP"/>
</dbReference>
<evidence type="ECO:0000313" key="2">
    <source>
        <dbReference type="EMBL" id="MCW0482767.1"/>
    </source>
</evidence>
<protein>
    <submittedName>
        <fullName evidence="2">HEPN domain-containing protein</fullName>
    </submittedName>
</protein>
<dbReference type="AlphaFoldDB" id="A0AA41Y7W9"/>
<dbReference type="RefSeq" id="WP_282591372.1">
    <property type="nucleotide sequence ID" value="NZ_JAPAAF010000009.1"/>
</dbReference>
<comment type="caution">
    <text evidence="2">The sequence shown here is derived from an EMBL/GenBank/DDBJ whole genome shotgun (WGS) entry which is preliminary data.</text>
</comment>
<keyword evidence="3" id="KW-1185">Reference proteome</keyword>